<dbReference type="EMBL" id="MU151064">
    <property type="protein sequence ID" value="KAF9453189.1"/>
    <property type="molecule type" value="Genomic_DNA"/>
</dbReference>
<proteinExistence type="predicted"/>
<reference evidence="2" key="1">
    <citation type="submission" date="2020-11" db="EMBL/GenBank/DDBJ databases">
        <authorList>
            <consortium name="DOE Joint Genome Institute"/>
            <person name="Ahrendt S."/>
            <person name="Riley R."/>
            <person name="Andreopoulos W."/>
            <person name="Labutti K."/>
            <person name="Pangilinan J."/>
            <person name="Ruiz-Duenas F.J."/>
            <person name="Barrasa J.M."/>
            <person name="Sanchez-Garcia M."/>
            <person name="Camarero S."/>
            <person name="Miyauchi S."/>
            <person name="Serrano A."/>
            <person name="Linde D."/>
            <person name="Babiker R."/>
            <person name="Drula E."/>
            <person name="Ayuso-Fernandez I."/>
            <person name="Pacheco R."/>
            <person name="Padilla G."/>
            <person name="Ferreira P."/>
            <person name="Barriuso J."/>
            <person name="Kellner H."/>
            <person name="Castanera R."/>
            <person name="Alfaro M."/>
            <person name="Ramirez L."/>
            <person name="Pisabarro A.G."/>
            <person name="Kuo A."/>
            <person name="Tritt A."/>
            <person name="Lipzen A."/>
            <person name="He G."/>
            <person name="Yan M."/>
            <person name="Ng V."/>
            <person name="Cullen D."/>
            <person name="Martin F."/>
            <person name="Rosso M.-N."/>
            <person name="Henrissat B."/>
            <person name="Hibbett D."/>
            <person name="Martinez A.T."/>
            <person name="Grigoriev I.V."/>
        </authorList>
    </citation>
    <scope>NUCLEOTIDE SEQUENCE</scope>
    <source>
        <strain evidence="2">MF-IS2</strain>
    </source>
</reference>
<evidence type="ECO:0000313" key="3">
    <source>
        <dbReference type="Proteomes" id="UP000807342"/>
    </source>
</evidence>
<dbReference type="Gene3D" id="2.60.120.260">
    <property type="entry name" value="Galactose-binding domain-like"/>
    <property type="match status" value="1"/>
</dbReference>
<dbReference type="OrthoDB" id="3265734at2759"/>
<organism evidence="2 3">
    <name type="scientific">Macrolepiota fuliginosa MF-IS2</name>
    <dbReference type="NCBI Taxonomy" id="1400762"/>
    <lineage>
        <taxon>Eukaryota</taxon>
        <taxon>Fungi</taxon>
        <taxon>Dikarya</taxon>
        <taxon>Basidiomycota</taxon>
        <taxon>Agaricomycotina</taxon>
        <taxon>Agaricomycetes</taxon>
        <taxon>Agaricomycetidae</taxon>
        <taxon>Agaricales</taxon>
        <taxon>Agaricineae</taxon>
        <taxon>Agaricaceae</taxon>
        <taxon>Macrolepiota</taxon>
    </lineage>
</organism>
<keyword evidence="3" id="KW-1185">Reference proteome</keyword>
<dbReference type="Proteomes" id="UP000807342">
    <property type="component" value="Unassembled WGS sequence"/>
</dbReference>
<feature type="region of interest" description="Disordered" evidence="1">
    <location>
        <begin position="143"/>
        <end position="187"/>
    </location>
</feature>
<evidence type="ECO:0000256" key="1">
    <source>
        <dbReference type="SAM" id="MobiDB-lite"/>
    </source>
</evidence>
<accession>A0A9P6C9H6</accession>
<protein>
    <recommendedName>
        <fullName evidence="4">Carbohydrate esterase 2 N-terminal domain-containing protein</fullName>
    </recommendedName>
</protein>
<dbReference type="AlphaFoldDB" id="A0A9P6C9H6"/>
<feature type="non-terminal residue" evidence="2">
    <location>
        <position position="187"/>
    </location>
</feature>
<evidence type="ECO:0000313" key="2">
    <source>
        <dbReference type="EMBL" id="KAF9453189.1"/>
    </source>
</evidence>
<comment type="caution">
    <text evidence="2">The sequence shown here is derived from an EMBL/GenBank/DDBJ whole genome shotgun (WGS) entry which is preliminary data.</text>
</comment>
<evidence type="ECO:0008006" key="4">
    <source>
        <dbReference type="Google" id="ProtNLM"/>
    </source>
</evidence>
<gene>
    <name evidence="2" type="ORF">P691DRAFT_720378</name>
</gene>
<sequence>MASSMTRIDDRDSSVVYSRPTLGYHWASFGGPDEYLSTTSLTRTKGANAKITFSGSSIAVYGTVSGMGVDSEGTTSQYIIDASPPVSYTSKPAKDAQHSVKFFQSAQLTPGKHTLEIVNESEGGWLWLDFFAVTSAAGASSAVSANSQAPNSTTSALSSTASALSSTTSSTSPSSMSTNSITSISTS</sequence>
<name>A0A9P6C9H6_9AGAR</name>